<protein>
    <submittedName>
        <fullName evidence="2">Uncharacterized protein</fullName>
    </submittedName>
</protein>
<feature type="compositionally biased region" description="Polar residues" evidence="1">
    <location>
        <begin position="13"/>
        <end position="27"/>
    </location>
</feature>
<dbReference type="GeneID" id="28816210"/>
<gene>
    <name evidence="2" type="ORF">LY89DRAFT_286026</name>
</gene>
<dbReference type="KEGG" id="psco:LY89DRAFT_286026"/>
<dbReference type="InParanoid" id="A0A132BAE2"/>
<proteinExistence type="predicted"/>
<name>A0A132BAE2_MOLSC</name>
<feature type="region of interest" description="Disordered" evidence="1">
    <location>
        <begin position="1"/>
        <end position="30"/>
    </location>
</feature>
<accession>A0A132BAE2</accession>
<evidence type="ECO:0000313" key="3">
    <source>
        <dbReference type="Proteomes" id="UP000070700"/>
    </source>
</evidence>
<evidence type="ECO:0000256" key="1">
    <source>
        <dbReference type="SAM" id="MobiDB-lite"/>
    </source>
</evidence>
<dbReference type="AlphaFoldDB" id="A0A132BAE2"/>
<dbReference type="EMBL" id="KQ947432">
    <property type="protein sequence ID" value="KUJ09382.1"/>
    <property type="molecule type" value="Genomic_DNA"/>
</dbReference>
<organism evidence="2 3">
    <name type="scientific">Mollisia scopiformis</name>
    <name type="common">Conifer needle endophyte fungus</name>
    <name type="synonym">Phialocephala scopiformis</name>
    <dbReference type="NCBI Taxonomy" id="149040"/>
    <lineage>
        <taxon>Eukaryota</taxon>
        <taxon>Fungi</taxon>
        <taxon>Dikarya</taxon>
        <taxon>Ascomycota</taxon>
        <taxon>Pezizomycotina</taxon>
        <taxon>Leotiomycetes</taxon>
        <taxon>Helotiales</taxon>
        <taxon>Mollisiaceae</taxon>
        <taxon>Mollisia</taxon>
    </lineage>
</organism>
<feature type="compositionally biased region" description="Basic and acidic residues" evidence="1">
    <location>
        <begin position="1"/>
        <end position="12"/>
    </location>
</feature>
<reference evidence="2 3" key="1">
    <citation type="submission" date="2015-10" db="EMBL/GenBank/DDBJ databases">
        <title>Full genome of DAOMC 229536 Phialocephala scopiformis, a fungal endophyte of spruce producing the potent anti-insectan compound rugulosin.</title>
        <authorList>
            <consortium name="DOE Joint Genome Institute"/>
            <person name="Walker A.K."/>
            <person name="Frasz S.L."/>
            <person name="Seifert K.A."/>
            <person name="Miller J.D."/>
            <person name="Mondo S.J."/>
            <person name="Labutti K."/>
            <person name="Lipzen A."/>
            <person name="Dockter R."/>
            <person name="Kennedy M."/>
            <person name="Grigoriev I.V."/>
            <person name="Spatafora J.W."/>
        </authorList>
    </citation>
    <scope>NUCLEOTIDE SEQUENCE [LARGE SCALE GENOMIC DNA]</scope>
    <source>
        <strain evidence="2 3">CBS 120377</strain>
    </source>
</reference>
<dbReference type="RefSeq" id="XP_018063737.1">
    <property type="nucleotide sequence ID" value="XM_018206484.1"/>
</dbReference>
<sequence>MHSGRDVLRTRDQGTLGSRTSDSSSRTLGGISDSYKCWDCRHFVTLGLCTFLGVPRVWCDPHSLPIFLIISNSSRDTHTNELNTENTIISTT</sequence>
<dbReference type="Proteomes" id="UP000070700">
    <property type="component" value="Unassembled WGS sequence"/>
</dbReference>
<keyword evidence="3" id="KW-1185">Reference proteome</keyword>
<evidence type="ECO:0000313" key="2">
    <source>
        <dbReference type="EMBL" id="KUJ09382.1"/>
    </source>
</evidence>